<keyword evidence="1" id="KW-0378">Hydrolase</keyword>
<organism evidence="1 2">
    <name type="scientific">Vermiconidia calcicola</name>
    <dbReference type="NCBI Taxonomy" id="1690605"/>
    <lineage>
        <taxon>Eukaryota</taxon>
        <taxon>Fungi</taxon>
        <taxon>Dikarya</taxon>
        <taxon>Ascomycota</taxon>
        <taxon>Pezizomycotina</taxon>
        <taxon>Dothideomycetes</taxon>
        <taxon>Dothideomycetidae</taxon>
        <taxon>Mycosphaerellales</taxon>
        <taxon>Extremaceae</taxon>
        <taxon>Vermiconidia</taxon>
    </lineage>
</organism>
<gene>
    <name evidence="1" type="primary">CHT2_1</name>
    <name evidence="1" type="ORF">LTR37_005865</name>
</gene>
<evidence type="ECO:0000313" key="1">
    <source>
        <dbReference type="EMBL" id="KAK3717475.1"/>
    </source>
</evidence>
<dbReference type="Proteomes" id="UP001281147">
    <property type="component" value="Unassembled WGS sequence"/>
</dbReference>
<proteinExistence type="predicted"/>
<protein>
    <submittedName>
        <fullName evidence="1">Chitinase 2</fullName>
        <ecNumber evidence="1">3.2.1.14</ecNumber>
    </submittedName>
</protein>
<evidence type="ECO:0000313" key="2">
    <source>
        <dbReference type="Proteomes" id="UP001281147"/>
    </source>
</evidence>
<sequence>MHFLSLSATALIAFLASAATAAFDAASKNNVITYWGQGANQDRLLTTCQNPSYDIIVVGFVNVFPDQGAGGWPGTNFGNACWGDVYQDNGVNTSLLQTCPNIGPDVTECQKLGKKVFLSIGGGSPTDYWIKNNASGKNFANFLWAAFGPVSATKKNVPRPWGDAGVDGFDFDIENLMDPAPQGDYQTSGYVAMINQLKSNLFPTDKTKAYYISGAPQCPIPDSHLSVALAKAWFDFFFIQFYNTEQCSARAAIQKKNGNGVKDISYKKWTAQASKNPNVKMSIGLPASKDASIADSYYLTPAEAQVLATQFYANKRFGGIMVWEATEAQNNAPCNVDYGTWMKKVLEARAAGTKLDTNLKTCAGVKKRSLPSYHSHEAHHHHR</sequence>
<dbReference type="EMBL" id="JAUTXU010000037">
    <property type="protein sequence ID" value="KAK3717475.1"/>
    <property type="molecule type" value="Genomic_DNA"/>
</dbReference>
<reference evidence="1" key="1">
    <citation type="submission" date="2023-07" db="EMBL/GenBank/DDBJ databases">
        <title>Black Yeasts Isolated from many extreme environments.</title>
        <authorList>
            <person name="Coleine C."/>
            <person name="Stajich J.E."/>
            <person name="Selbmann L."/>
        </authorList>
    </citation>
    <scope>NUCLEOTIDE SEQUENCE</scope>
    <source>
        <strain evidence="1">CCFEE 5714</strain>
    </source>
</reference>
<dbReference type="EC" id="3.2.1.14" evidence="1"/>
<comment type="caution">
    <text evidence="1">The sequence shown here is derived from an EMBL/GenBank/DDBJ whole genome shotgun (WGS) entry which is preliminary data.</text>
</comment>
<keyword evidence="2" id="KW-1185">Reference proteome</keyword>
<accession>A0ACC3NL65</accession>
<keyword evidence="1" id="KW-0326">Glycosidase</keyword>
<name>A0ACC3NL65_9PEZI</name>